<organism evidence="2 3">
    <name type="scientific">Pristionchus pacificus</name>
    <name type="common">Parasitic nematode worm</name>
    <dbReference type="NCBI Taxonomy" id="54126"/>
    <lineage>
        <taxon>Eukaryota</taxon>
        <taxon>Metazoa</taxon>
        <taxon>Ecdysozoa</taxon>
        <taxon>Nematoda</taxon>
        <taxon>Chromadorea</taxon>
        <taxon>Rhabditida</taxon>
        <taxon>Rhabditina</taxon>
        <taxon>Diplogasteromorpha</taxon>
        <taxon>Diplogasteroidea</taxon>
        <taxon>Neodiplogasteridae</taxon>
        <taxon>Pristionchus</taxon>
    </lineage>
</organism>
<dbReference type="AlphaFoldDB" id="A0A2A6BW11"/>
<gene>
    <name evidence="2" type="primary">WBGene00094622</name>
</gene>
<evidence type="ECO:0000313" key="2">
    <source>
        <dbReference type="EnsemblMetazoa" id="PPA05068.1"/>
    </source>
</evidence>
<accession>A0A8R1Y6E2</accession>
<proteinExistence type="predicted"/>
<dbReference type="EnsemblMetazoa" id="PPA05068.1">
    <property type="protein sequence ID" value="PPA05068.1"/>
    <property type="gene ID" value="WBGene00094622"/>
</dbReference>
<name>A0A2A6BW11_PRIPA</name>
<reference evidence="3" key="1">
    <citation type="journal article" date="2008" name="Nat. Genet.">
        <title>The Pristionchus pacificus genome provides a unique perspective on nematode lifestyle and parasitism.</title>
        <authorList>
            <person name="Dieterich C."/>
            <person name="Clifton S.W."/>
            <person name="Schuster L.N."/>
            <person name="Chinwalla A."/>
            <person name="Delehaunty K."/>
            <person name="Dinkelacker I."/>
            <person name="Fulton L."/>
            <person name="Fulton R."/>
            <person name="Godfrey J."/>
            <person name="Minx P."/>
            <person name="Mitreva M."/>
            <person name="Roeseler W."/>
            <person name="Tian H."/>
            <person name="Witte H."/>
            <person name="Yang S.P."/>
            <person name="Wilson R.K."/>
            <person name="Sommer R.J."/>
        </authorList>
    </citation>
    <scope>NUCLEOTIDE SEQUENCE [LARGE SCALE GENOMIC DNA]</scope>
    <source>
        <strain evidence="3">PS312</strain>
    </source>
</reference>
<accession>A0A2A6BW11</accession>
<keyword evidence="3" id="KW-1185">Reference proteome</keyword>
<sequence>MYQRRIQLIEKVKQEKDEMKISTSPPLMTSRVTPLPLSQGQHQVHGYPIERAITTYIVLKGEGHESKLVGPTTTCLHPAVTTYLNIEPDFQNMDGK</sequence>
<feature type="compositionally biased region" description="Polar residues" evidence="1">
    <location>
        <begin position="21"/>
        <end position="42"/>
    </location>
</feature>
<protein>
    <submittedName>
        <fullName evidence="2">Uncharacterized protein</fullName>
    </submittedName>
</protein>
<evidence type="ECO:0000256" key="1">
    <source>
        <dbReference type="SAM" id="MobiDB-lite"/>
    </source>
</evidence>
<reference evidence="2" key="2">
    <citation type="submission" date="2022-06" db="UniProtKB">
        <authorList>
            <consortium name="EnsemblMetazoa"/>
        </authorList>
    </citation>
    <scope>IDENTIFICATION</scope>
    <source>
        <strain evidence="2">PS312</strain>
    </source>
</reference>
<dbReference type="Proteomes" id="UP000005239">
    <property type="component" value="Unassembled WGS sequence"/>
</dbReference>
<feature type="region of interest" description="Disordered" evidence="1">
    <location>
        <begin position="17"/>
        <end position="43"/>
    </location>
</feature>
<evidence type="ECO:0000313" key="3">
    <source>
        <dbReference type="Proteomes" id="UP000005239"/>
    </source>
</evidence>